<dbReference type="STRING" id="54.SAMN02745121_02757"/>
<protein>
    <recommendedName>
        <fullName evidence="3">Lipoprotein</fullName>
    </recommendedName>
</protein>
<evidence type="ECO:0000313" key="1">
    <source>
        <dbReference type="EMBL" id="SFE03035.1"/>
    </source>
</evidence>
<reference evidence="2" key="1">
    <citation type="submission" date="2016-10" db="EMBL/GenBank/DDBJ databases">
        <authorList>
            <person name="Varghese N."/>
            <person name="Submissions S."/>
        </authorList>
    </citation>
    <scope>NUCLEOTIDE SEQUENCE [LARGE SCALE GENOMIC DNA]</scope>
    <source>
        <strain evidence="2">ATCC 25963</strain>
    </source>
</reference>
<dbReference type="PROSITE" id="PS51257">
    <property type="entry name" value="PROKAR_LIPOPROTEIN"/>
    <property type="match status" value="1"/>
</dbReference>
<dbReference type="AlphaFoldDB" id="A0A1I1X6J6"/>
<accession>A0A1I1X6J6</accession>
<dbReference type="EMBL" id="FOMX01000007">
    <property type="protein sequence ID" value="SFE03035.1"/>
    <property type="molecule type" value="Genomic_DNA"/>
</dbReference>
<keyword evidence="2" id="KW-1185">Reference proteome</keyword>
<evidence type="ECO:0008006" key="3">
    <source>
        <dbReference type="Google" id="ProtNLM"/>
    </source>
</evidence>
<proteinExistence type="predicted"/>
<sequence>MRRDRSLNERWRRAAGLLGLGLALVGCDYFYDVTVPASDSTPPVAWAAVWRQDVYEAVSSSDGGAALSFAVPDPNDYYMLIGAGTDDGGTKKVTIQQEFSRTCIQGDIGQLQTGLLVPMVETQSGTVGATVSNGVWTGPMVRLSDYATCDSGWTLSHVAYLWHVTAEDFHGNKKSHGWARIHWSP</sequence>
<organism evidence="1 2">
    <name type="scientific">Nannocystis exedens</name>
    <dbReference type="NCBI Taxonomy" id="54"/>
    <lineage>
        <taxon>Bacteria</taxon>
        <taxon>Pseudomonadati</taxon>
        <taxon>Myxococcota</taxon>
        <taxon>Polyangia</taxon>
        <taxon>Nannocystales</taxon>
        <taxon>Nannocystaceae</taxon>
        <taxon>Nannocystis</taxon>
    </lineage>
</organism>
<dbReference type="Proteomes" id="UP000199400">
    <property type="component" value="Unassembled WGS sequence"/>
</dbReference>
<evidence type="ECO:0000313" key="2">
    <source>
        <dbReference type="Proteomes" id="UP000199400"/>
    </source>
</evidence>
<gene>
    <name evidence="1" type="ORF">SAMN02745121_02757</name>
</gene>
<name>A0A1I1X6J6_9BACT</name>